<feature type="region of interest" description="Disordered" evidence="1">
    <location>
        <begin position="303"/>
        <end position="325"/>
    </location>
</feature>
<evidence type="ECO:0000313" key="2">
    <source>
        <dbReference type="EnsemblMetazoa" id="G33516.1:cds"/>
    </source>
</evidence>
<dbReference type="AlphaFoldDB" id="A0A8W8MIX8"/>
<sequence length="533" mass="60631">MKKLKVATKFPTLIHDYRHDLAEARKGSTQPTCSYEKELSTLAASEKELSTPAPSEKELSTPALCNKKLCTTASNGKKHSQCASCDEDEGGGDLELGQHTSDQKDLNDEVHQNHPLLNEQNGSALEQEVSNSFIIEELNNKEDLELINSILALDDISSCSSVSDDPSYIPCEDEYDTDHSNKILTVRQKKRKRSLAFNQKENWCNNLDEDSGHDPFVSSGDHNESDVWIPNKKQRNSPNKRKGQKSRVITKKRKVIIEEVVSDSKSSEGEDAMSDVYPYLSMPNTDGGTLDSKLVKNFNRREEVSCNEEGDEKSDMSSEENQCAEDDEGIYVRELSKTNIYDQVHVCAYCSKVLTNISKHYQQVHKNEPQVREIMDFSGTKKEKQILWNILCNRGDHNHNEQVIAKGKGELILGRRQQKQVKLEDYGPCPGCFQWLKLDITMYKHQRVCPAKNDNERTSCKGELRVQSLYLCEKLQSKASKALINEVFPIMTNDIISKTAQQDPLIICLGNTWMCRNIGNKLKRKYYTFSRMR</sequence>
<proteinExistence type="predicted"/>
<feature type="compositionally biased region" description="Basic residues" evidence="1">
    <location>
        <begin position="232"/>
        <end position="249"/>
    </location>
</feature>
<evidence type="ECO:0000256" key="1">
    <source>
        <dbReference type="SAM" id="MobiDB-lite"/>
    </source>
</evidence>
<dbReference type="PANTHER" id="PTHR33480">
    <property type="entry name" value="SET DOMAIN-CONTAINING PROTEIN-RELATED"/>
    <property type="match status" value="1"/>
</dbReference>
<protein>
    <submittedName>
        <fullName evidence="2">Uncharacterized protein</fullName>
    </submittedName>
</protein>
<organism evidence="2 3">
    <name type="scientific">Magallana gigas</name>
    <name type="common">Pacific oyster</name>
    <name type="synonym">Crassostrea gigas</name>
    <dbReference type="NCBI Taxonomy" id="29159"/>
    <lineage>
        <taxon>Eukaryota</taxon>
        <taxon>Metazoa</taxon>
        <taxon>Spiralia</taxon>
        <taxon>Lophotrochozoa</taxon>
        <taxon>Mollusca</taxon>
        <taxon>Bivalvia</taxon>
        <taxon>Autobranchia</taxon>
        <taxon>Pteriomorphia</taxon>
        <taxon>Ostreida</taxon>
        <taxon>Ostreoidea</taxon>
        <taxon>Ostreidae</taxon>
        <taxon>Magallana</taxon>
    </lineage>
</organism>
<dbReference type="EnsemblMetazoa" id="G33516.1">
    <property type="protein sequence ID" value="G33516.1:cds"/>
    <property type="gene ID" value="G33516"/>
</dbReference>
<reference evidence="2" key="1">
    <citation type="submission" date="2022-08" db="UniProtKB">
        <authorList>
            <consortium name="EnsemblMetazoa"/>
        </authorList>
    </citation>
    <scope>IDENTIFICATION</scope>
    <source>
        <strain evidence="2">05x7-T-G4-1.051#20</strain>
    </source>
</reference>
<feature type="region of interest" description="Disordered" evidence="1">
    <location>
        <begin position="214"/>
        <end position="249"/>
    </location>
</feature>
<dbReference type="PANTHER" id="PTHR33480:SF1">
    <property type="entry name" value="TYR RECOMBINASE DOMAIN-CONTAINING PROTEIN"/>
    <property type="match status" value="1"/>
</dbReference>
<name>A0A8W8MIX8_MAGGI</name>
<accession>A0A8W8MIX8</accession>
<dbReference type="Proteomes" id="UP000005408">
    <property type="component" value="Unassembled WGS sequence"/>
</dbReference>
<keyword evidence="3" id="KW-1185">Reference proteome</keyword>
<evidence type="ECO:0000313" key="3">
    <source>
        <dbReference type="Proteomes" id="UP000005408"/>
    </source>
</evidence>